<keyword evidence="2" id="KW-1185">Reference proteome</keyword>
<protein>
    <submittedName>
        <fullName evidence="1">Uncharacterized protein</fullName>
    </submittedName>
</protein>
<evidence type="ECO:0000313" key="2">
    <source>
        <dbReference type="Proteomes" id="UP001412067"/>
    </source>
</evidence>
<gene>
    <name evidence="1" type="ORF">KSP40_PGU000977</name>
</gene>
<proteinExistence type="predicted"/>
<reference evidence="1 2" key="1">
    <citation type="journal article" date="2022" name="Nat. Plants">
        <title>Genomes of leafy and leafless Platanthera orchids illuminate the evolution of mycoheterotrophy.</title>
        <authorList>
            <person name="Li M.H."/>
            <person name="Liu K.W."/>
            <person name="Li Z."/>
            <person name="Lu H.C."/>
            <person name="Ye Q.L."/>
            <person name="Zhang D."/>
            <person name="Wang J.Y."/>
            <person name="Li Y.F."/>
            <person name="Zhong Z.M."/>
            <person name="Liu X."/>
            <person name="Yu X."/>
            <person name="Liu D.K."/>
            <person name="Tu X.D."/>
            <person name="Liu B."/>
            <person name="Hao Y."/>
            <person name="Liao X.Y."/>
            <person name="Jiang Y.T."/>
            <person name="Sun W.H."/>
            <person name="Chen J."/>
            <person name="Chen Y.Q."/>
            <person name="Ai Y."/>
            <person name="Zhai J.W."/>
            <person name="Wu S.S."/>
            <person name="Zhou Z."/>
            <person name="Hsiao Y.Y."/>
            <person name="Wu W.L."/>
            <person name="Chen Y.Y."/>
            <person name="Lin Y.F."/>
            <person name="Hsu J.L."/>
            <person name="Li C.Y."/>
            <person name="Wang Z.W."/>
            <person name="Zhao X."/>
            <person name="Zhong W.Y."/>
            <person name="Ma X.K."/>
            <person name="Ma L."/>
            <person name="Huang J."/>
            <person name="Chen G.Z."/>
            <person name="Huang M.Z."/>
            <person name="Huang L."/>
            <person name="Peng D.H."/>
            <person name="Luo Y.B."/>
            <person name="Zou S.Q."/>
            <person name="Chen S.P."/>
            <person name="Lan S."/>
            <person name="Tsai W.C."/>
            <person name="Van de Peer Y."/>
            <person name="Liu Z.J."/>
        </authorList>
    </citation>
    <scope>NUCLEOTIDE SEQUENCE [LARGE SCALE GENOMIC DNA]</scope>
    <source>
        <strain evidence="1">Lor288</strain>
    </source>
</reference>
<dbReference type="Proteomes" id="UP001412067">
    <property type="component" value="Unassembled WGS sequence"/>
</dbReference>
<organism evidence="1 2">
    <name type="scientific">Platanthera guangdongensis</name>
    <dbReference type="NCBI Taxonomy" id="2320717"/>
    <lineage>
        <taxon>Eukaryota</taxon>
        <taxon>Viridiplantae</taxon>
        <taxon>Streptophyta</taxon>
        <taxon>Embryophyta</taxon>
        <taxon>Tracheophyta</taxon>
        <taxon>Spermatophyta</taxon>
        <taxon>Magnoliopsida</taxon>
        <taxon>Liliopsida</taxon>
        <taxon>Asparagales</taxon>
        <taxon>Orchidaceae</taxon>
        <taxon>Orchidoideae</taxon>
        <taxon>Orchideae</taxon>
        <taxon>Orchidinae</taxon>
        <taxon>Platanthera</taxon>
    </lineage>
</organism>
<evidence type="ECO:0000313" key="1">
    <source>
        <dbReference type="EMBL" id="KAK8967178.1"/>
    </source>
</evidence>
<dbReference type="EMBL" id="JBBWWR010000005">
    <property type="protein sequence ID" value="KAK8967178.1"/>
    <property type="molecule type" value="Genomic_DNA"/>
</dbReference>
<name>A0ABR2MW76_9ASPA</name>
<accession>A0ABR2MW76</accession>
<comment type="caution">
    <text evidence="1">The sequence shown here is derived from an EMBL/GenBank/DDBJ whole genome shotgun (WGS) entry which is preliminary data.</text>
</comment>
<sequence>MEVISSTTTVSWVEHKKWQDDMPRFRAEIVVEILKTFSSSISERISRLDPSDAGLT</sequence>